<feature type="domain" description="SIS" evidence="3">
    <location>
        <begin position="152"/>
        <end position="289"/>
    </location>
</feature>
<dbReference type="InterPro" id="IPR009057">
    <property type="entry name" value="Homeodomain-like_sf"/>
</dbReference>
<dbReference type="InterPro" id="IPR047640">
    <property type="entry name" value="RpiR-like"/>
</dbReference>
<dbReference type="InterPro" id="IPR046348">
    <property type="entry name" value="SIS_dom_sf"/>
</dbReference>
<keyword evidence="5" id="KW-1185">Reference proteome</keyword>
<dbReference type="Pfam" id="PF01418">
    <property type="entry name" value="HTH_6"/>
    <property type="match status" value="1"/>
</dbReference>
<proteinExistence type="predicted"/>
<feature type="domain" description="HTH rpiR-type" evidence="2">
    <location>
        <begin position="27"/>
        <end position="104"/>
    </location>
</feature>
<evidence type="ECO:0000313" key="4">
    <source>
        <dbReference type="EMBL" id="UQT57052.1"/>
    </source>
</evidence>
<organism evidence="4 5">
    <name type="scientific">Streptomyces durmitorensis</name>
    <dbReference type="NCBI Taxonomy" id="319947"/>
    <lineage>
        <taxon>Bacteria</taxon>
        <taxon>Bacillati</taxon>
        <taxon>Actinomycetota</taxon>
        <taxon>Actinomycetes</taxon>
        <taxon>Kitasatosporales</taxon>
        <taxon>Streptomycetaceae</taxon>
        <taxon>Streptomyces</taxon>
    </lineage>
</organism>
<dbReference type="PROSITE" id="PS51071">
    <property type="entry name" value="HTH_RPIR"/>
    <property type="match status" value="1"/>
</dbReference>
<dbReference type="EMBL" id="CP097289">
    <property type="protein sequence ID" value="UQT57052.1"/>
    <property type="molecule type" value="Genomic_DNA"/>
</dbReference>
<dbReference type="RefSeq" id="WP_249588471.1">
    <property type="nucleotide sequence ID" value="NZ_BAAAQL010000037.1"/>
</dbReference>
<dbReference type="Proteomes" id="UP000829992">
    <property type="component" value="Chromosome"/>
</dbReference>
<dbReference type="SUPFAM" id="SSF53697">
    <property type="entry name" value="SIS domain"/>
    <property type="match status" value="1"/>
</dbReference>
<evidence type="ECO:0000313" key="5">
    <source>
        <dbReference type="Proteomes" id="UP000829992"/>
    </source>
</evidence>
<reference evidence="4 5" key="1">
    <citation type="submission" date="2022-05" db="EMBL/GenBank/DDBJ databases">
        <authorList>
            <person name="Zhou X."/>
            <person name="Li K."/>
            <person name="Man Y."/>
        </authorList>
    </citation>
    <scope>NUCLEOTIDE SEQUENCE [LARGE SCALE GENOMIC DNA]</scope>
    <source>
        <strain evidence="4 5">MS405</strain>
    </source>
</reference>
<feature type="region of interest" description="Disordered" evidence="1">
    <location>
        <begin position="1"/>
        <end position="23"/>
    </location>
</feature>
<name>A0ABY4PUD7_9ACTN</name>
<gene>
    <name evidence="4" type="ORF">M4V62_19155</name>
</gene>
<dbReference type="InterPro" id="IPR001347">
    <property type="entry name" value="SIS_dom"/>
</dbReference>
<dbReference type="Gene3D" id="3.40.50.10490">
    <property type="entry name" value="Glucose-6-phosphate isomerase like protein, domain 1"/>
    <property type="match status" value="1"/>
</dbReference>
<accession>A0ABY4PUD7</accession>
<dbReference type="SUPFAM" id="SSF46689">
    <property type="entry name" value="Homeodomain-like"/>
    <property type="match status" value="1"/>
</dbReference>
<dbReference type="InterPro" id="IPR000281">
    <property type="entry name" value="HTH_RpiR"/>
</dbReference>
<dbReference type="Pfam" id="PF01380">
    <property type="entry name" value="SIS"/>
    <property type="match status" value="1"/>
</dbReference>
<dbReference type="InterPro" id="IPR036388">
    <property type="entry name" value="WH-like_DNA-bd_sf"/>
</dbReference>
<dbReference type="PROSITE" id="PS51464">
    <property type="entry name" value="SIS"/>
    <property type="match status" value="1"/>
</dbReference>
<sequence length="313" mass="33055">MEISEDGTGAGSSGGTGAGPSGGAGLARLRAAVRDQWETLSTSERAVAQYLVSAPVEALLFASAQELGSASGTSNATVVRALQRLGYAGLPALKRELTSDFTSAVPPEVRLRQRIAHVGRDLDDIWGEVFDEAQERIEHARRLTPGEALRDAVGFLAQATEIHCYGIAASELAARHLALALGRIGRRARYFGDTGFTLADRLLAVRQGDAVVIFQPGRALTELTVLIERARAVGARVVLVTDELAELYGPRVDAVLTAPHTPTGITTEALTALVVADALLLALATLDEGLAVETSHQLTALREQLLSPKPRKG</sequence>
<evidence type="ECO:0000259" key="2">
    <source>
        <dbReference type="PROSITE" id="PS51071"/>
    </source>
</evidence>
<dbReference type="Gene3D" id="1.10.10.10">
    <property type="entry name" value="Winged helix-like DNA-binding domain superfamily/Winged helix DNA-binding domain"/>
    <property type="match status" value="1"/>
</dbReference>
<evidence type="ECO:0000259" key="3">
    <source>
        <dbReference type="PROSITE" id="PS51464"/>
    </source>
</evidence>
<evidence type="ECO:0000256" key="1">
    <source>
        <dbReference type="SAM" id="MobiDB-lite"/>
    </source>
</evidence>
<feature type="compositionally biased region" description="Gly residues" evidence="1">
    <location>
        <begin position="8"/>
        <end position="23"/>
    </location>
</feature>
<protein>
    <submittedName>
        <fullName evidence="4">MurR/RpiR family transcriptional regulator</fullName>
    </submittedName>
</protein>
<dbReference type="PANTHER" id="PTHR30514">
    <property type="entry name" value="GLUCOKINASE"/>
    <property type="match status" value="1"/>
</dbReference>